<dbReference type="InterPro" id="IPR036610">
    <property type="entry name" value="PEBP-like_sf"/>
</dbReference>
<accession>A0A9W9CLH7</accession>
<feature type="compositionally biased region" description="Low complexity" evidence="1">
    <location>
        <begin position="234"/>
        <end position="245"/>
    </location>
</feature>
<feature type="signal peptide" evidence="2">
    <location>
        <begin position="1"/>
        <end position="21"/>
    </location>
</feature>
<feature type="compositionally biased region" description="Low complexity" evidence="1">
    <location>
        <begin position="311"/>
        <end position="326"/>
    </location>
</feature>
<feature type="compositionally biased region" description="Polar residues" evidence="1">
    <location>
        <begin position="246"/>
        <end position="291"/>
    </location>
</feature>
<comment type="caution">
    <text evidence="3">The sequence shown here is derived from an EMBL/GenBank/DDBJ whole genome shotgun (WGS) entry which is preliminary data.</text>
</comment>
<protein>
    <submittedName>
        <fullName evidence="3">Uncharacterized protein</fullName>
    </submittedName>
</protein>
<evidence type="ECO:0000256" key="1">
    <source>
        <dbReference type="SAM" id="MobiDB-lite"/>
    </source>
</evidence>
<keyword evidence="4" id="KW-1185">Reference proteome</keyword>
<sequence>MAFKYFRHVAFAAAVLSVTRAQQSSTIVPQDLQTGFKSSDKQVQVSYTNDAVEGFVDGTSFDKDAVTKEPTFALGDSSGITPSTLYTMIMIDTTCPNARKLHYARANFKNDFNVVNIETQSAALLDYKAPGSFGETGDNRQYTFLMYTNPARKQIDQLKLPADGENFDVKQFQSDNGLNDASAGVGMVVKLGGTADCGSDQSNSAPAAQSSTAQASSTDAGLASTAVSSAAEQQSSSVASATQTEDASQSGETVSPSSSALDGSQVGNSTSPSTTSARQPSDSVAATSVLQTDAPGPSTITSTVVLSSRPGGASASGSQTASASPALQTQNAAPRLATGHGVVMVPLLAVAGVLLW</sequence>
<proteinExistence type="predicted"/>
<feature type="chain" id="PRO_5040849111" evidence="2">
    <location>
        <begin position="22"/>
        <end position="356"/>
    </location>
</feature>
<dbReference type="AlphaFoldDB" id="A0A9W9CLH7"/>
<dbReference type="InterPro" id="IPR035810">
    <property type="entry name" value="PEBP_euk"/>
</dbReference>
<name>A0A9W9CLH7_9PLEO</name>
<organism evidence="3 4">
    <name type="scientific">Neocucurbitaria cava</name>
    <dbReference type="NCBI Taxonomy" id="798079"/>
    <lineage>
        <taxon>Eukaryota</taxon>
        <taxon>Fungi</taxon>
        <taxon>Dikarya</taxon>
        <taxon>Ascomycota</taxon>
        <taxon>Pezizomycotina</taxon>
        <taxon>Dothideomycetes</taxon>
        <taxon>Pleosporomycetidae</taxon>
        <taxon>Pleosporales</taxon>
        <taxon>Pleosporineae</taxon>
        <taxon>Cucurbitariaceae</taxon>
        <taxon>Neocucurbitaria</taxon>
    </lineage>
</organism>
<feature type="region of interest" description="Disordered" evidence="1">
    <location>
        <begin position="234"/>
        <end position="327"/>
    </location>
</feature>
<reference evidence="3" key="1">
    <citation type="submission" date="2022-10" db="EMBL/GenBank/DDBJ databases">
        <title>Tapping the CABI collections for fungal endophytes: first genome assemblies for Collariella, Neodidymelliopsis, Ascochyta clinopodiicola, Didymella pomorum, Didymosphaeria variabile, Neocosmospora piperis and Neocucurbitaria cava.</title>
        <authorList>
            <person name="Hill R."/>
        </authorList>
    </citation>
    <scope>NUCLEOTIDE SEQUENCE</scope>
    <source>
        <strain evidence="3">IMI 356814</strain>
    </source>
</reference>
<dbReference type="Proteomes" id="UP001140560">
    <property type="component" value="Unassembled WGS sequence"/>
</dbReference>
<dbReference type="Gene3D" id="3.90.280.10">
    <property type="entry name" value="PEBP-like"/>
    <property type="match status" value="1"/>
</dbReference>
<keyword evidence="2" id="KW-0732">Signal</keyword>
<dbReference type="OrthoDB" id="5231984at2759"/>
<dbReference type="EMBL" id="JAPEUY010000010">
    <property type="protein sequence ID" value="KAJ4369193.1"/>
    <property type="molecule type" value="Genomic_DNA"/>
</dbReference>
<dbReference type="SUPFAM" id="SSF49777">
    <property type="entry name" value="PEBP-like"/>
    <property type="match status" value="1"/>
</dbReference>
<evidence type="ECO:0000313" key="3">
    <source>
        <dbReference type="EMBL" id="KAJ4369193.1"/>
    </source>
</evidence>
<gene>
    <name evidence="3" type="ORF">N0V83_006278</name>
</gene>
<dbReference type="CDD" id="cd00866">
    <property type="entry name" value="PEBP_euk"/>
    <property type="match status" value="1"/>
</dbReference>
<evidence type="ECO:0000313" key="4">
    <source>
        <dbReference type="Proteomes" id="UP001140560"/>
    </source>
</evidence>
<evidence type="ECO:0000256" key="2">
    <source>
        <dbReference type="SAM" id="SignalP"/>
    </source>
</evidence>